<sequence length="36" mass="3670">MQAPGAVLEKDQGVQAVQADGVDAEEVAGDETDGLR</sequence>
<reference evidence="2 3" key="1">
    <citation type="submission" date="2020-08" db="EMBL/GenBank/DDBJ databases">
        <title>Sequencing the genomes of 1000 actinobacteria strains.</title>
        <authorList>
            <person name="Klenk H.-P."/>
        </authorList>
    </citation>
    <scope>NUCLEOTIDE SEQUENCE [LARGE SCALE GENOMIC DNA]</scope>
    <source>
        <strain evidence="2 3">DSM 41530</strain>
    </source>
</reference>
<evidence type="ECO:0000313" key="2">
    <source>
        <dbReference type="EMBL" id="MBB4786854.1"/>
    </source>
</evidence>
<protein>
    <submittedName>
        <fullName evidence="2">Uncharacterized protein</fullName>
    </submittedName>
</protein>
<dbReference type="Proteomes" id="UP000530530">
    <property type="component" value="Unassembled WGS sequence"/>
</dbReference>
<dbReference type="EMBL" id="JACHNG010000001">
    <property type="protein sequence ID" value="MBB4786854.1"/>
    <property type="molecule type" value="Genomic_DNA"/>
</dbReference>
<evidence type="ECO:0000313" key="3">
    <source>
        <dbReference type="Proteomes" id="UP000530530"/>
    </source>
</evidence>
<organism evidence="2 3">
    <name type="scientific">Streptomyces rapamycinicus</name>
    <dbReference type="NCBI Taxonomy" id="1226757"/>
    <lineage>
        <taxon>Bacteria</taxon>
        <taxon>Bacillati</taxon>
        <taxon>Actinomycetota</taxon>
        <taxon>Actinomycetes</taxon>
        <taxon>Kitasatosporales</taxon>
        <taxon>Streptomycetaceae</taxon>
        <taxon>Streptomyces</taxon>
        <taxon>Streptomyces violaceusniger group</taxon>
    </lineage>
</organism>
<evidence type="ECO:0000256" key="1">
    <source>
        <dbReference type="SAM" id="MobiDB-lite"/>
    </source>
</evidence>
<keyword evidence="3" id="KW-1185">Reference proteome</keyword>
<proteinExistence type="predicted"/>
<name>A0ABR6LWZ1_9ACTN</name>
<comment type="caution">
    <text evidence="2">The sequence shown here is derived from an EMBL/GenBank/DDBJ whole genome shotgun (WGS) entry which is preliminary data.</text>
</comment>
<gene>
    <name evidence="2" type="ORF">BJY27_007815</name>
</gene>
<feature type="region of interest" description="Disordered" evidence="1">
    <location>
        <begin position="1"/>
        <end position="36"/>
    </location>
</feature>
<accession>A0ABR6LWZ1</accession>
<feature type="compositionally biased region" description="Acidic residues" evidence="1">
    <location>
        <begin position="22"/>
        <end position="36"/>
    </location>
</feature>